<dbReference type="PRINTS" id="PR00870">
    <property type="entry name" value="DNAPOLXBETA"/>
</dbReference>
<feature type="compositionally biased region" description="Low complexity" evidence="18">
    <location>
        <begin position="54"/>
        <end position="69"/>
    </location>
</feature>
<name>Q7SD45_NEUCR</name>
<dbReference type="GO" id="GO:0003677">
    <property type="term" value="F:DNA binding"/>
    <property type="evidence" value="ECO:0007669"/>
    <property type="project" value="InterPro"/>
</dbReference>
<evidence type="ECO:0000256" key="2">
    <source>
        <dbReference type="ARBA" id="ARBA00004123"/>
    </source>
</evidence>
<gene>
    <name evidence="20" type="ORF">NCU07461</name>
</gene>
<dbReference type="FunFam" id="1.10.150.20:FF:000010">
    <property type="entry name" value="DNA polymerase lambda"/>
    <property type="match status" value="1"/>
</dbReference>
<feature type="compositionally biased region" description="Acidic residues" evidence="18">
    <location>
        <begin position="351"/>
        <end position="362"/>
    </location>
</feature>
<dbReference type="Pfam" id="PF14716">
    <property type="entry name" value="HHH_8"/>
    <property type="match status" value="1"/>
</dbReference>
<protein>
    <recommendedName>
        <fullName evidence="5">DNA polymerase lambda</fullName>
        <ecNumber evidence="4">2.7.7.7</ecNumber>
    </recommendedName>
</protein>
<dbReference type="GO" id="GO:0005634">
    <property type="term" value="C:nucleus"/>
    <property type="evidence" value="ECO:0000318"/>
    <property type="project" value="GO_Central"/>
</dbReference>
<feature type="compositionally biased region" description="Basic and acidic residues" evidence="18">
    <location>
        <begin position="339"/>
        <end position="348"/>
    </location>
</feature>
<keyword evidence="7" id="KW-0808">Transferase</keyword>
<dbReference type="PROSITE" id="PS50172">
    <property type="entry name" value="BRCT"/>
    <property type="match status" value="1"/>
</dbReference>
<dbReference type="InterPro" id="IPR001357">
    <property type="entry name" value="BRCT_dom"/>
</dbReference>
<feature type="compositionally biased region" description="Polar residues" evidence="18">
    <location>
        <begin position="290"/>
        <end position="307"/>
    </location>
</feature>
<keyword evidence="13" id="KW-0234">DNA repair</keyword>
<feature type="compositionally biased region" description="Basic and acidic residues" evidence="18">
    <location>
        <begin position="26"/>
        <end position="37"/>
    </location>
</feature>
<feature type="compositionally biased region" description="Basic residues" evidence="18">
    <location>
        <begin position="454"/>
        <end position="464"/>
    </location>
</feature>
<dbReference type="InterPro" id="IPR002008">
    <property type="entry name" value="DNA_pol_X_beta-like"/>
</dbReference>
<comment type="subcellular location">
    <subcellularLocation>
        <location evidence="2">Nucleus</location>
    </subcellularLocation>
</comment>
<dbReference type="AlphaFoldDB" id="Q7SD45"/>
<evidence type="ECO:0000256" key="3">
    <source>
        <dbReference type="ARBA" id="ARBA00008323"/>
    </source>
</evidence>
<evidence type="ECO:0000259" key="19">
    <source>
        <dbReference type="PROSITE" id="PS50172"/>
    </source>
</evidence>
<dbReference type="Gene3D" id="3.30.460.10">
    <property type="entry name" value="Beta Polymerase, domain 2"/>
    <property type="match status" value="1"/>
</dbReference>
<dbReference type="Pfam" id="PF14792">
    <property type="entry name" value="DNA_pol_B_palm"/>
    <property type="match status" value="1"/>
</dbReference>
<dbReference type="GO" id="GO:0016829">
    <property type="term" value="F:lyase activity"/>
    <property type="evidence" value="ECO:0007669"/>
    <property type="project" value="UniProtKB-KW"/>
</dbReference>
<keyword evidence="11" id="KW-0227">DNA damage</keyword>
<proteinExistence type="inferred from homology"/>
<evidence type="ECO:0000256" key="10">
    <source>
        <dbReference type="ARBA" id="ARBA00022723"/>
    </source>
</evidence>
<dbReference type="PRINTS" id="PR00869">
    <property type="entry name" value="DNAPOLX"/>
</dbReference>
<keyword evidence="6" id="KW-0237">DNA synthesis</keyword>
<feature type="region of interest" description="Disordered" evidence="18">
    <location>
        <begin position="290"/>
        <end position="403"/>
    </location>
</feature>
<evidence type="ECO:0000256" key="8">
    <source>
        <dbReference type="ARBA" id="ARBA00022695"/>
    </source>
</evidence>
<keyword evidence="9" id="KW-0235">DNA replication</keyword>
<comment type="cofactor">
    <cofactor evidence="1">
        <name>Mn(2+)</name>
        <dbReference type="ChEBI" id="CHEBI:29035"/>
    </cofactor>
</comment>
<evidence type="ECO:0000256" key="7">
    <source>
        <dbReference type="ARBA" id="ARBA00022679"/>
    </source>
</evidence>
<comment type="catalytic activity">
    <reaction evidence="16">
        <text>DNA(n) + a 2'-deoxyribonucleoside 5'-triphosphate = DNA(n+1) + diphosphate</text>
        <dbReference type="Rhea" id="RHEA:22508"/>
        <dbReference type="Rhea" id="RHEA-COMP:17339"/>
        <dbReference type="Rhea" id="RHEA-COMP:17340"/>
        <dbReference type="ChEBI" id="CHEBI:33019"/>
        <dbReference type="ChEBI" id="CHEBI:61560"/>
        <dbReference type="ChEBI" id="CHEBI:173112"/>
        <dbReference type="EC" id="2.7.7.7"/>
    </reaction>
</comment>
<evidence type="ECO:0000256" key="9">
    <source>
        <dbReference type="ARBA" id="ARBA00022705"/>
    </source>
</evidence>
<evidence type="ECO:0000256" key="6">
    <source>
        <dbReference type="ARBA" id="ARBA00022634"/>
    </source>
</evidence>
<dbReference type="InterPro" id="IPR036420">
    <property type="entry name" value="BRCT_dom_sf"/>
</dbReference>
<evidence type="ECO:0000256" key="18">
    <source>
        <dbReference type="SAM" id="MobiDB-lite"/>
    </source>
</evidence>
<dbReference type="CDD" id="cd00141">
    <property type="entry name" value="NT_POLXc"/>
    <property type="match status" value="1"/>
</dbReference>
<dbReference type="Pfam" id="PF14791">
    <property type="entry name" value="DNA_pol_B_thumb"/>
    <property type="match status" value="1"/>
</dbReference>
<feature type="compositionally biased region" description="Polar residues" evidence="18">
    <location>
        <begin position="99"/>
        <end position="126"/>
    </location>
</feature>
<dbReference type="InterPro" id="IPR002054">
    <property type="entry name" value="DNA-dir_DNA_pol_X"/>
</dbReference>
<dbReference type="InterPro" id="IPR022312">
    <property type="entry name" value="DNA_pol_X"/>
</dbReference>
<reference evidence="20 21" key="1">
    <citation type="journal article" date="2003" name="Nature">
        <title>The genome sequence of the filamentous fungus Neurospora crassa.</title>
        <authorList>
            <person name="Galagan J.E."/>
            <person name="Calvo S.E."/>
            <person name="Borkovich K.A."/>
            <person name="Selker E.U."/>
            <person name="Read N.D."/>
            <person name="Jaffe D."/>
            <person name="FitzHugh W."/>
            <person name="Ma L.J."/>
            <person name="Smirnov S."/>
            <person name="Purcell S."/>
            <person name="Rehman B."/>
            <person name="Elkins T."/>
            <person name="Engels R."/>
            <person name="Wang S."/>
            <person name="Nielsen C.B."/>
            <person name="Butler J."/>
            <person name="Endrizzi M."/>
            <person name="Qui D."/>
            <person name="Ianakiev P."/>
            <person name="Bell-Pedersen D."/>
            <person name="Nelson M.A."/>
            <person name="Werner-Washburne M."/>
            <person name="Selitrennikoff C.P."/>
            <person name="Kinsey J.A."/>
            <person name="Braun E.L."/>
            <person name="Zelter A."/>
            <person name="Schulte U."/>
            <person name="Kothe G.O."/>
            <person name="Jedd G."/>
            <person name="Mewes W."/>
            <person name="Staben C."/>
            <person name="Marcotte E."/>
            <person name="Greenberg D."/>
            <person name="Roy A."/>
            <person name="Foley K."/>
            <person name="Naylor J."/>
            <person name="Stange-Thomann N."/>
            <person name="Barrett R."/>
            <person name="Gnerre S."/>
            <person name="Kamal M."/>
            <person name="Kamvysselis M."/>
            <person name="Mauceli E."/>
            <person name="Bielke C."/>
            <person name="Rudd S."/>
            <person name="Frishman D."/>
            <person name="Krystofova S."/>
            <person name="Rasmussen C."/>
            <person name="Metzenberg R.L."/>
            <person name="Perkins D.D."/>
            <person name="Kroken S."/>
            <person name="Cogoni C."/>
            <person name="Macino G."/>
            <person name="Catcheside D."/>
            <person name="Li W."/>
            <person name="Pratt R.J."/>
            <person name="Osmani S.A."/>
            <person name="DeSouza C.P."/>
            <person name="Glass L."/>
            <person name="Orbach M.J."/>
            <person name="Berglund J.A."/>
            <person name="Voelker R."/>
            <person name="Yarden O."/>
            <person name="Plamann M."/>
            <person name="Seiler S."/>
            <person name="Dunlap J."/>
            <person name="Radford A."/>
            <person name="Aramayo R."/>
            <person name="Natvig D.O."/>
            <person name="Alex L.A."/>
            <person name="Mannhaupt G."/>
            <person name="Ebbole D.J."/>
            <person name="Freitag M."/>
            <person name="Paulsen I."/>
            <person name="Sachs M.S."/>
            <person name="Lander E.S."/>
            <person name="Nusbaum C."/>
            <person name="Birren B."/>
        </authorList>
    </citation>
    <scope>NUCLEOTIDE SEQUENCE [LARGE SCALE GENOMIC DNA]</scope>
    <source>
        <strain evidence="21">ATCC 24698 / 74-OR23-1A / CBS 708.71 / DSM 1257 / FGSC 987</strain>
    </source>
</reference>
<dbReference type="Gene3D" id="3.30.210.10">
    <property type="entry name" value="DNA polymerase, thumb domain"/>
    <property type="match status" value="1"/>
</dbReference>
<dbReference type="FunFam" id="1.10.150.110:FF:000005">
    <property type="entry name" value="DNA polymerase POL4"/>
    <property type="match status" value="1"/>
</dbReference>
<dbReference type="InterPro" id="IPR028207">
    <property type="entry name" value="DNA_pol_B_palm_palm"/>
</dbReference>
<dbReference type="InterPro" id="IPR010996">
    <property type="entry name" value="HHH_MUS81"/>
</dbReference>
<organism evidence="20 21">
    <name type="scientific">Neurospora crassa (strain ATCC 24698 / 74-OR23-1A / CBS 708.71 / DSM 1257 / FGSC 987)</name>
    <dbReference type="NCBI Taxonomy" id="367110"/>
    <lineage>
        <taxon>Eukaryota</taxon>
        <taxon>Fungi</taxon>
        <taxon>Dikarya</taxon>
        <taxon>Ascomycota</taxon>
        <taxon>Pezizomycotina</taxon>
        <taxon>Sordariomycetes</taxon>
        <taxon>Sordariomycetidae</taxon>
        <taxon>Sordariales</taxon>
        <taxon>Sordariaceae</taxon>
        <taxon>Neurospora</taxon>
    </lineage>
</organism>
<dbReference type="Pfam" id="PF10391">
    <property type="entry name" value="DNA_pol_lambd_f"/>
    <property type="match status" value="1"/>
</dbReference>
<dbReference type="InParanoid" id="Q7SD45"/>
<dbReference type="SUPFAM" id="SSF81301">
    <property type="entry name" value="Nucleotidyltransferase"/>
    <property type="match status" value="1"/>
</dbReference>
<evidence type="ECO:0000256" key="14">
    <source>
        <dbReference type="ARBA" id="ARBA00023239"/>
    </source>
</evidence>
<evidence type="ECO:0000313" key="21">
    <source>
        <dbReference type="Proteomes" id="UP000001805"/>
    </source>
</evidence>
<dbReference type="Gene3D" id="1.10.150.20">
    <property type="entry name" value="5' to 3' exonuclease, C-terminal subdomain"/>
    <property type="match status" value="1"/>
</dbReference>
<dbReference type="EC" id="2.7.7.7" evidence="4"/>
<dbReference type="GO" id="GO:0006303">
    <property type="term" value="P:double-strand break repair via nonhomologous end joining"/>
    <property type="evidence" value="ECO:0000318"/>
    <property type="project" value="GO_Central"/>
</dbReference>
<evidence type="ECO:0000256" key="12">
    <source>
        <dbReference type="ARBA" id="ARBA00022932"/>
    </source>
</evidence>
<keyword evidence="12" id="KW-0239">DNA-directed DNA polymerase</keyword>
<dbReference type="Gene3D" id="3.40.50.10190">
    <property type="entry name" value="BRCT domain"/>
    <property type="match status" value="1"/>
</dbReference>
<dbReference type="InterPro" id="IPR037160">
    <property type="entry name" value="DNA_Pol_thumb_sf"/>
</dbReference>
<evidence type="ECO:0000256" key="1">
    <source>
        <dbReference type="ARBA" id="ARBA00001936"/>
    </source>
</evidence>
<dbReference type="EMBL" id="CM002236">
    <property type="protein sequence ID" value="EAA34676.3"/>
    <property type="molecule type" value="Genomic_DNA"/>
</dbReference>
<feature type="compositionally biased region" description="Polar residues" evidence="18">
    <location>
        <begin position="135"/>
        <end position="162"/>
    </location>
</feature>
<dbReference type="Gene3D" id="1.10.150.110">
    <property type="entry name" value="DNA polymerase beta, N-terminal domain-like"/>
    <property type="match status" value="1"/>
</dbReference>
<dbReference type="SMART" id="SM00483">
    <property type="entry name" value="POLXc"/>
    <property type="match status" value="1"/>
</dbReference>
<evidence type="ECO:0000256" key="5">
    <source>
        <dbReference type="ARBA" id="ARBA00016513"/>
    </source>
</evidence>
<feature type="region of interest" description="Disordered" evidence="18">
    <location>
        <begin position="26"/>
        <end position="174"/>
    </location>
</feature>
<dbReference type="InterPro" id="IPR018944">
    <property type="entry name" value="DNA_pol_lambd_fingers_domain"/>
</dbReference>
<dbReference type="InterPro" id="IPR027421">
    <property type="entry name" value="DNA_pol_lamdba_lyase_dom_sf"/>
</dbReference>
<evidence type="ECO:0000256" key="4">
    <source>
        <dbReference type="ARBA" id="ARBA00012417"/>
    </source>
</evidence>
<evidence type="ECO:0000256" key="11">
    <source>
        <dbReference type="ARBA" id="ARBA00022763"/>
    </source>
</evidence>
<comment type="similarity">
    <text evidence="3">Belongs to the DNA polymerase type-X family.</text>
</comment>
<keyword evidence="15" id="KW-0539">Nucleus</keyword>
<dbReference type="FunFam" id="3.40.50.10190:FF:000115">
    <property type="entry name" value="DNA polymerase POL4"/>
    <property type="match status" value="1"/>
</dbReference>
<dbReference type="FunFam" id="3.30.210.10:FF:000001">
    <property type="entry name" value="DNA polymerase lambda"/>
    <property type="match status" value="1"/>
</dbReference>
<dbReference type="GO" id="GO:0003887">
    <property type="term" value="F:DNA-directed DNA polymerase activity"/>
    <property type="evidence" value="ECO:0000318"/>
    <property type="project" value="GO_Central"/>
</dbReference>
<dbReference type="OrthoDB" id="7848332at2759"/>
<dbReference type="PANTHER" id="PTHR11276">
    <property type="entry name" value="DNA POLYMERASE TYPE-X FAMILY MEMBER"/>
    <property type="match status" value="1"/>
</dbReference>
<keyword evidence="21" id="KW-1185">Reference proteome</keyword>
<evidence type="ECO:0000313" key="20">
    <source>
        <dbReference type="EMBL" id="EAA34676.3"/>
    </source>
</evidence>
<dbReference type="PANTHER" id="PTHR11276:SF28">
    <property type="entry name" value="DNA POLYMERASE LAMBDA"/>
    <property type="match status" value="1"/>
</dbReference>
<feature type="region of interest" description="Disordered" evidence="18">
    <location>
        <begin position="438"/>
        <end position="469"/>
    </location>
</feature>
<dbReference type="InterPro" id="IPR029398">
    <property type="entry name" value="PolB_thumb"/>
</dbReference>
<dbReference type="VEuPathDB" id="FungiDB:NCU07461"/>
<dbReference type="GeneID" id="3880061"/>
<dbReference type="Proteomes" id="UP000001805">
    <property type="component" value="Chromosome 1, Linkage Group I"/>
</dbReference>
<dbReference type="InterPro" id="IPR043519">
    <property type="entry name" value="NT_sf"/>
</dbReference>
<accession>Q7SD45</accession>
<evidence type="ECO:0000256" key="13">
    <source>
        <dbReference type="ARBA" id="ARBA00023204"/>
    </source>
</evidence>
<feature type="compositionally biased region" description="Polar residues" evidence="18">
    <location>
        <begin position="70"/>
        <end position="81"/>
    </location>
</feature>
<evidence type="ECO:0000256" key="15">
    <source>
        <dbReference type="ARBA" id="ARBA00023242"/>
    </source>
</evidence>
<dbReference type="GO" id="GO:0046872">
    <property type="term" value="F:metal ion binding"/>
    <property type="evidence" value="ECO:0007669"/>
    <property type="project" value="UniProtKB-KW"/>
</dbReference>
<feature type="active site" description="Nucleophile; Schiff-base intermediate with DNA; for 5'-dRP lyase activity" evidence="17">
    <location>
        <position position="551"/>
    </location>
</feature>
<keyword evidence="8" id="KW-0548">Nucleotidyltransferase</keyword>
<dbReference type="KEGG" id="ncr:NCU07461"/>
<dbReference type="STRING" id="367110.Q7SD45"/>
<feature type="compositionally biased region" description="Polar residues" evidence="18">
    <location>
        <begin position="316"/>
        <end position="329"/>
    </location>
</feature>
<evidence type="ECO:0000256" key="17">
    <source>
        <dbReference type="PIRSR" id="PIRSR622312-50"/>
    </source>
</evidence>
<feature type="domain" description="BRCT" evidence="19">
    <location>
        <begin position="177"/>
        <end position="272"/>
    </location>
</feature>
<keyword evidence="10" id="KW-0479">Metal-binding</keyword>
<dbReference type="SUPFAM" id="SSF81585">
    <property type="entry name" value="PsbU/PolX domain-like"/>
    <property type="match status" value="1"/>
</dbReference>
<sequence length="846" mass="94601">MSFQTLAEKVAFFEVLDALSETISDDEKFDTQEQEHRARSKAFFSSKAKPKPKSNPNIPTIPQTQPPAATLSTPLSKTSSRVDIIKATPGARDLRKTALKNTTDTPSVSDTSLVVTETPQPSTSSARPVPPLLQRSATLPIPSTTRLVSSPHHQQSPSGTSSTRKRKRQAEANAVPEADQIFRTLMFFYIPNDNVAPARRLRIARAQQYGAKWVRSLEKATHVIVDKRLAYHDIQSVLEATPTTSAPVIVNEDYPIDCIQFRTILNADQARYHIPGRPHPASPTLIAQATDTHAPSQISNRSLQVKVSTAKRRKQVPSSQDKTQSQSEESVPLAESIDVQEKGAKPVAEEQIVEDVADDDYIPEPRPPIIPSLLSGGPRLTSSLQKISPHHQDDSPEDDPKDELSGCIELLQQYKDLPLDGPLEDDAQSVISCQEEIISESEIEEGSPHERTQQRRSQRTRRPTQKQIASEDRFACNKGGTKDKAAEAQNPNARTIEVLQSMCDYYSRVSDQWRTTAYRKAIATLKRQNTRITTADEAYHLPSIGKRLAEKIEEIVTTDSLRRLEYAQASPLDHVLATFLKIYDVGNGRANKWISQGFRTLDDLKQKANLTHNQRIGVDHYEDLNTRIPRREVTAIGDYIKKEAAQIDPAVELLIGGSYRRGAESSRDVDFIITKKNTTSSADLVPFFERLLKVLTDKGCVVATLSALHADRKGKDGPGSKWLGCCVLPRADGPTSDKMITRRSAKSASSSTPRPIWRRVDFLLVPETEYGAALIYFTGNDIFNRSMRLLASKKGMRLNQRGLYKEVMRGRGRVKVTEGQLVEGRDERRIFEILGVKWREPEERWC</sequence>
<dbReference type="SUPFAM" id="SSF47802">
    <property type="entry name" value="DNA polymerase beta, N-terminal domain-like"/>
    <property type="match status" value="1"/>
</dbReference>
<dbReference type="RefSeq" id="XP_963912.3">
    <property type="nucleotide sequence ID" value="XM_958819.3"/>
</dbReference>
<keyword evidence="14" id="KW-0456">Lyase</keyword>
<dbReference type="PaxDb" id="5141-EFNCRP00000007403"/>
<dbReference type="HOGENOM" id="CLU_008698_3_0_1"/>
<dbReference type="SMR" id="Q7SD45"/>
<evidence type="ECO:0000256" key="16">
    <source>
        <dbReference type="ARBA" id="ARBA00049244"/>
    </source>
</evidence>